<evidence type="ECO:0000313" key="1">
    <source>
        <dbReference type="EMBL" id="AGH17317.1"/>
    </source>
</evidence>
<organism evidence="1 2">
    <name type="scientific">Candidatus Liberibacter asiaticus str. gxpsy</name>
    <dbReference type="NCBI Taxonomy" id="1174529"/>
    <lineage>
        <taxon>Bacteria</taxon>
        <taxon>Pseudomonadati</taxon>
        <taxon>Pseudomonadota</taxon>
        <taxon>Alphaproteobacteria</taxon>
        <taxon>Hyphomicrobiales</taxon>
        <taxon>Rhizobiaceae</taxon>
        <taxon>Liberibacter</taxon>
    </lineage>
</organism>
<dbReference type="RefSeq" id="WP_015452912.1">
    <property type="nucleotide sequence ID" value="NC_020549.1"/>
</dbReference>
<name>A0ABM5NGW9_LIBAS</name>
<dbReference type="EMBL" id="CP004005">
    <property type="protein sequence ID" value="AGH17317.1"/>
    <property type="molecule type" value="Genomic_DNA"/>
</dbReference>
<accession>A0ABM5NGW9</accession>
<evidence type="ECO:0000313" key="2">
    <source>
        <dbReference type="Proteomes" id="UP000011820"/>
    </source>
</evidence>
<sequence length="93" mass="10712">MSEIMCEAYAEERYSVLLDLDFASDSDQITSDELSDLTQRYDYLLLNKHLLVDNLKSYLDKFGSLISDFHRNSESELVRCSDSESEEAKEGTE</sequence>
<dbReference type="GeneID" id="93077308"/>
<proteinExistence type="predicted"/>
<protein>
    <submittedName>
        <fullName evidence="1">Uncharacterized protein</fullName>
    </submittedName>
</protein>
<dbReference type="Proteomes" id="UP000011820">
    <property type="component" value="Chromosome"/>
</dbReference>
<keyword evidence="2" id="KW-1185">Reference proteome</keyword>
<reference evidence="1 2" key="1">
    <citation type="journal article" date="2013" name="Genome Announc.">
        <title>Complete Genome Sequence of a Chinese Strain of 'Candidatus Liberibacter asiaticus'.</title>
        <authorList>
            <person name="Lin H."/>
            <person name="Han C.S."/>
            <person name="Liu B."/>
            <person name="Lou B."/>
            <person name="Bai X."/>
            <person name="Deng C."/>
            <person name="Civerolo E.L."/>
            <person name="Gupta G."/>
        </authorList>
    </citation>
    <scope>NUCLEOTIDE SEQUENCE [LARGE SCALE GENOMIC DNA]</scope>
    <source>
        <strain evidence="2">gxpsy</strain>
    </source>
</reference>
<gene>
    <name evidence="1" type="ORF">WSI_04745</name>
</gene>